<reference evidence="3" key="1">
    <citation type="submission" date="2017-05" db="UniProtKB">
        <authorList>
            <consortium name="EnsemblMetazoa"/>
        </authorList>
    </citation>
    <scope>IDENTIFICATION</scope>
</reference>
<dbReference type="OrthoDB" id="5985989at2759"/>
<name>A0A1X7TU52_AMPQE</name>
<dbReference type="AlphaFoldDB" id="A0A1X7TU52"/>
<dbReference type="EnsemblMetazoa" id="Aqu2.1.18766_001">
    <property type="protein sequence ID" value="Aqu2.1.18766_001"/>
    <property type="gene ID" value="Aqu2.1.18766"/>
</dbReference>
<dbReference type="PANTHER" id="PTHR46599">
    <property type="entry name" value="PIGGYBAC TRANSPOSABLE ELEMENT-DERIVED PROTEIN 4"/>
    <property type="match status" value="1"/>
</dbReference>
<evidence type="ECO:0000259" key="2">
    <source>
        <dbReference type="Pfam" id="PF13843"/>
    </source>
</evidence>
<protein>
    <recommendedName>
        <fullName evidence="2">PiggyBac transposable element-derived protein domain-containing protein</fullName>
    </recommendedName>
</protein>
<keyword evidence="1" id="KW-1133">Transmembrane helix</keyword>
<feature type="domain" description="PiggyBac transposable element-derived protein" evidence="2">
    <location>
        <begin position="29"/>
        <end position="112"/>
    </location>
</feature>
<keyword evidence="1" id="KW-0812">Transmembrane</keyword>
<dbReference type="PANTHER" id="PTHR46599:SF3">
    <property type="entry name" value="PIGGYBAC TRANSPOSABLE ELEMENT-DERIVED PROTEIN 4"/>
    <property type="match status" value="1"/>
</dbReference>
<keyword evidence="1" id="KW-0472">Membrane</keyword>
<evidence type="ECO:0000313" key="3">
    <source>
        <dbReference type="EnsemblMetazoa" id="Aqu2.1.18766_001"/>
    </source>
</evidence>
<evidence type="ECO:0000256" key="1">
    <source>
        <dbReference type="SAM" id="Phobius"/>
    </source>
</evidence>
<dbReference type="Pfam" id="PF13843">
    <property type="entry name" value="DDE_Tnp_1_7"/>
    <property type="match status" value="1"/>
</dbReference>
<sequence length="117" mass="14026">MNKTDFQKPVYVDEFTEHSSYNYTIFTTKVFLLLFTSAKMEYIIMETNSYASRCMGEEKYEKWERISSDDMNAYFGIMIIMGLTRLLALSDYWHRDPLFHCSIIANFMTRDRSYEIN</sequence>
<dbReference type="InParanoid" id="A0A1X7TU52"/>
<feature type="transmembrane region" description="Helical" evidence="1">
    <location>
        <begin position="71"/>
        <end position="89"/>
    </location>
</feature>
<organism evidence="3">
    <name type="scientific">Amphimedon queenslandica</name>
    <name type="common">Sponge</name>
    <dbReference type="NCBI Taxonomy" id="400682"/>
    <lineage>
        <taxon>Eukaryota</taxon>
        <taxon>Metazoa</taxon>
        <taxon>Porifera</taxon>
        <taxon>Demospongiae</taxon>
        <taxon>Heteroscleromorpha</taxon>
        <taxon>Haplosclerida</taxon>
        <taxon>Niphatidae</taxon>
        <taxon>Amphimedon</taxon>
    </lineage>
</organism>
<proteinExistence type="predicted"/>
<dbReference type="InterPro" id="IPR029526">
    <property type="entry name" value="PGBD"/>
</dbReference>
<accession>A0A1X7TU52</accession>